<feature type="region of interest" description="Disordered" evidence="1">
    <location>
        <begin position="311"/>
        <end position="353"/>
    </location>
</feature>
<feature type="transmembrane region" description="Helical" evidence="2">
    <location>
        <begin position="260"/>
        <end position="280"/>
    </location>
</feature>
<feature type="compositionally biased region" description="Basic residues" evidence="1">
    <location>
        <begin position="335"/>
        <end position="349"/>
    </location>
</feature>
<dbReference type="EMBL" id="MU157936">
    <property type="protein sequence ID" value="KAF9522730.1"/>
    <property type="molecule type" value="Genomic_DNA"/>
</dbReference>
<name>A0A9P6E596_9AGAR</name>
<gene>
    <name evidence="3" type="ORF">CPB83DRAFT_864031</name>
</gene>
<dbReference type="AlphaFoldDB" id="A0A9P6E596"/>
<reference evidence="3" key="1">
    <citation type="submission" date="2020-11" db="EMBL/GenBank/DDBJ databases">
        <authorList>
            <consortium name="DOE Joint Genome Institute"/>
            <person name="Ahrendt S."/>
            <person name="Riley R."/>
            <person name="Andreopoulos W."/>
            <person name="Labutti K."/>
            <person name="Pangilinan J."/>
            <person name="Ruiz-Duenas F.J."/>
            <person name="Barrasa J.M."/>
            <person name="Sanchez-Garcia M."/>
            <person name="Camarero S."/>
            <person name="Miyauchi S."/>
            <person name="Serrano A."/>
            <person name="Linde D."/>
            <person name="Babiker R."/>
            <person name="Drula E."/>
            <person name="Ayuso-Fernandez I."/>
            <person name="Pacheco R."/>
            <person name="Padilla G."/>
            <person name="Ferreira P."/>
            <person name="Barriuso J."/>
            <person name="Kellner H."/>
            <person name="Castanera R."/>
            <person name="Alfaro M."/>
            <person name="Ramirez L."/>
            <person name="Pisabarro A.G."/>
            <person name="Kuo A."/>
            <person name="Tritt A."/>
            <person name="Lipzen A."/>
            <person name="He G."/>
            <person name="Yan M."/>
            <person name="Ng V."/>
            <person name="Cullen D."/>
            <person name="Martin F."/>
            <person name="Rosso M.-N."/>
            <person name="Henrissat B."/>
            <person name="Hibbett D."/>
            <person name="Martinez A.T."/>
            <person name="Grigoriev I.V."/>
        </authorList>
    </citation>
    <scope>NUCLEOTIDE SEQUENCE</scope>
    <source>
        <strain evidence="3">CBS 506.95</strain>
    </source>
</reference>
<comment type="caution">
    <text evidence="3">The sequence shown here is derived from an EMBL/GenBank/DDBJ whole genome shotgun (WGS) entry which is preliminary data.</text>
</comment>
<evidence type="ECO:0000256" key="1">
    <source>
        <dbReference type="SAM" id="MobiDB-lite"/>
    </source>
</evidence>
<accession>A0A9P6E596</accession>
<organism evidence="3 4">
    <name type="scientific">Crepidotus variabilis</name>
    <dbReference type="NCBI Taxonomy" id="179855"/>
    <lineage>
        <taxon>Eukaryota</taxon>
        <taxon>Fungi</taxon>
        <taxon>Dikarya</taxon>
        <taxon>Basidiomycota</taxon>
        <taxon>Agaricomycotina</taxon>
        <taxon>Agaricomycetes</taxon>
        <taxon>Agaricomycetidae</taxon>
        <taxon>Agaricales</taxon>
        <taxon>Agaricineae</taxon>
        <taxon>Crepidotaceae</taxon>
        <taxon>Crepidotus</taxon>
    </lineage>
</organism>
<dbReference type="Proteomes" id="UP000807306">
    <property type="component" value="Unassembled WGS sequence"/>
</dbReference>
<keyword evidence="2" id="KW-0472">Membrane</keyword>
<keyword evidence="2" id="KW-1133">Transmembrane helix</keyword>
<evidence type="ECO:0000313" key="3">
    <source>
        <dbReference type="EMBL" id="KAF9522730.1"/>
    </source>
</evidence>
<sequence length="372" mass="40168">MSSFSVGTYSGGTAFVGFGSFLPTYISPFHIAVGGTTIQQVAIASTAVGAGFGVYATYAGFFDASVHARRRKTVAQAQSYNATAVGVKESVGVHWLDFDVPAGYFPLNLPAHVNDGQSSILLSALDSGYGECVAESDTPSVKWMDYPAGYFPLNIPIFDDSGNESVVQSVLRPEPTVCAPEEAPVPIKWLEYATEYVPNVIDLFVDDDVPFGYATKLVCPFDSEKVERAFVTLRNPLTRIQINPTRIRPAIDTSVSSIQLLPIALFTVICIALGAMHLIVTGHGSKMIKINDSLPNVTSRDLQPTNHKAVEAAKKKPTLSKSRTTPASLVAGGFRRNKKAKKPKKKPTKPKPFTRWLDKFSIVIGPGLEALD</sequence>
<keyword evidence="4" id="KW-1185">Reference proteome</keyword>
<evidence type="ECO:0000313" key="4">
    <source>
        <dbReference type="Proteomes" id="UP000807306"/>
    </source>
</evidence>
<keyword evidence="2" id="KW-0812">Transmembrane</keyword>
<protein>
    <submittedName>
        <fullName evidence="3">Uncharacterized protein</fullName>
    </submittedName>
</protein>
<evidence type="ECO:0000256" key="2">
    <source>
        <dbReference type="SAM" id="Phobius"/>
    </source>
</evidence>
<proteinExistence type="predicted"/>